<gene>
    <name evidence="2" type="ORF">ENO47_07320</name>
</gene>
<dbReference type="SUPFAM" id="SSF50156">
    <property type="entry name" value="PDZ domain-like"/>
    <property type="match status" value="1"/>
</dbReference>
<dbReference type="PANTHER" id="PTHR32060">
    <property type="entry name" value="TAIL-SPECIFIC PROTEASE"/>
    <property type="match status" value="1"/>
</dbReference>
<dbReference type="AlphaFoldDB" id="A0A7C2V463"/>
<dbReference type="EMBL" id="DSFP01000065">
    <property type="protein sequence ID" value="HEW46454.1"/>
    <property type="molecule type" value="Genomic_DNA"/>
</dbReference>
<dbReference type="SMART" id="SM00245">
    <property type="entry name" value="TSPc"/>
    <property type="match status" value="1"/>
</dbReference>
<dbReference type="GO" id="GO:0008236">
    <property type="term" value="F:serine-type peptidase activity"/>
    <property type="evidence" value="ECO:0007669"/>
    <property type="project" value="InterPro"/>
</dbReference>
<dbReference type="GO" id="GO:0006508">
    <property type="term" value="P:proteolysis"/>
    <property type="evidence" value="ECO:0007669"/>
    <property type="project" value="InterPro"/>
</dbReference>
<dbReference type="SUPFAM" id="SSF52096">
    <property type="entry name" value="ClpP/crotonase"/>
    <property type="match status" value="1"/>
</dbReference>
<dbReference type="InterPro" id="IPR029045">
    <property type="entry name" value="ClpP/crotonase-like_dom_sf"/>
</dbReference>
<protein>
    <submittedName>
        <fullName evidence="2">PDZ domain-containing protein</fullName>
    </submittedName>
</protein>
<dbReference type="PANTHER" id="PTHR32060:SF22">
    <property type="entry name" value="CARBOXYL-TERMINAL-PROCESSING PEPTIDASE 3, CHLOROPLASTIC"/>
    <property type="match status" value="1"/>
</dbReference>
<dbReference type="Gene3D" id="3.90.226.10">
    <property type="entry name" value="2-enoyl-CoA Hydratase, Chain A, domain 1"/>
    <property type="match status" value="1"/>
</dbReference>
<dbReference type="InterPro" id="IPR036034">
    <property type="entry name" value="PDZ_sf"/>
</dbReference>
<proteinExistence type="predicted"/>
<dbReference type="Gene3D" id="2.30.42.10">
    <property type="match status" value="1"/>
</dbReference>
<accession>A0A7C2V463</accession>
<dbReference type="SMART" id="SM00228">
    <property type="entry name" value="PDZ"/>
    <property type="match status" value="1"/>
</dbReference>
<name>A0A7C2V463_9AQUI</name>
<dbReference type="GO" id="GO:0007165">
    <property type="term" value="P:signal transduction"/>
    <property type="evidence" value="ECO:0007669"/>
    <property type="project" value="TreeGrafter"/>
</dbReference>
<sequence length="369" mass="41442">MGTPLILILILFHVALGAEDCPKEELLKNIRSLMERHYLWWDKIKDLQWKDEQDLIQYLRRIGDRWSAITRQEEEKLWYSSSKMLGLGIRWDEKGYVIRVFKNSPAEKYGIKEGDLIISINDATDKSLWRKVLMDVKKGEIIKVAVVREGLFKEFYVVKGEFDVPVVEDVKVLRYGELRVGYVKINNFTQPALGAFEKALEELQQEGFDVLLLDLRDNGGGLISVAKGIVDMLVGGEGVMFYLEGRGKNFGVYQFKNKEGLNKPIILLVGKQTASAAELVAVLLKRHAKAIIVGENTVGKYVGSNLYPLDPCGHVLRLVTFEMKLPSGETITSDKGLSPDCKLTNGDFLNKSIECLSIHNLGVAPAGQP</sequence>
<dbReference type="InterPro" id="IPR005151">
    <property type="entry name" value="Tail-specific_protease"/>
</dbReference>
<evidence type="ECO:0000259" key="1">
    <source>
        <dbReference type="PROSITE" id="PS50106"/>
    </source>
</evidence>
<comment type="caution">
    <text evidence="2">The sequence shown here is derived from an EMBL/GenBank/DDBJ whole genome shotgun (WGS) entry which is preliminary data.</text>
</comment>
<feature type="domain" description="PDZ" evidence="1">
    <location>
        <begin position="74"/>
        <end position="150"/>
    </location>
</feature>
<dbReference type="GO" id="GO:0030288">
    <property type="term" value="C:outer membrane-bounded periplasmic space"/>
    <property type="evidence" value="ECO:0007669"/>
    <property type="project" value="TreeGrafter"/>
</dbReference>
<evidence type="ECO:0000313" key="2">
    <source>
        <dbReference type="EMBL" id="HEW46454.1"/>
    </source>
</evidence>
<dbReference type="InterPro" id="IPR001478">
    <property type="entry name" value="PDZ"/>
</dbReference>
<reference evidence="2" key="1">
    <citation type="journal article" date="2020" name="mSystems">
        <title>Genome- and Community-Level Interaction Insights into Carbon Utilization and Element Cycling Functions of Hydrothermarchaeota in Hydrothermal Sediment.</title>
        <authorList>
            <person name="Zhou Z."/>
            <person name="Liu Y."/>
            <person name="Xu W."/>
            <person name="Pan J."/>
            <person name="Luo Z.H."/>
            <person name="Li M."/>
        </authorList>
    </citation>
    <scope>NUCLEOTIDE SEQUENCE [LARGE SCALE GENOMIC DNA]</scope>
    <source>
        <strain evidence="2">SpSt-132</strain>
    </source>
</reference>
<dbReference type="GO" id="GO:0004175">
    <property type="term" value="F:endopeptidase activity"/>
    <property type="evidence" value="ECO:0007669"/>
    <property type="project" value="TreeGrafter"/>
</dbReference>
<dbReference type="PROSITE" id="PS50106">
    <property type="entry name" value="PDZ"/>
    <property type="match status" value="1"/>
</dbReference>
<organism evidence="2">
    <name type="scientific">Hydrogenobacter sp</name>
    <dbReference type="NCBI Taxonomy" id="2152829"/>
    <lineage>
        <taxon>Bacteria</taxon>
        <taxon>Pseudomonadati</taxon>
        <taxon>Aquificota</taxon>
        <taxon>Aquificia</taxon>
        <taxon>Aquificales</taxon>
        <taxon>Aquificaceae</taxon>
        <taxon>Hydrogenobacter</taxon>
    </lineage>
</organism>
<dbReference type="Pfam" id="PF03572">
    <property type="entry name" value="Peptidase_S41"/>
    <property type="match status" value="1"/>
</dbReference>
<dbReference type="Pfam" id="PF13180">
    <property type="entry name" value="PDZ_2"/>
    <property type="match status" value="1"/>
</dbReference>